<evidence type="ECO:0000313" key="5">
    <source>
        <dbReference type="Proteomes" id="UP000007800"/>
    </source>
</evidence>
<protein>
    <recommendedName>
        <fullName evidence="6">Transmembrane protein</fullName>
    </recommendedName>
</protein>
<proteinExistence type="predicted"/>
<sequence length="1262" mass="138188">MLLQYSKGGLFLLLFLWQLISRNAAESTPSSSPVPSTPIEAWYGGSVLRIMSNIINPGEDNFLYIDVHGTSNRSYVGLYLDYISMASEPEGRIVYNCGAEAGEPEGLVVFRDGLLQFANPNDCHFNATKMLKTILNSDDDAPEDLELVTTKLDGREVIAFIPTFGRYGDADLQMLARRSGANLVPWSRDDIWYSSPQHSTVHGIYCSNTAESNIIIDMPFEYYRTYDPMAVTGPRIPPVELNMSSKGGLIAELRSEAMSNLDAVKRVELPSKLNSSASTSSGTYDDYSVPRTIVDFSGFPQAEATSGEYGRFDSFRCSYESAWSSLIDCSYSFTTDSQAFSRMTQFSRTTCEDMVGNNVWSHADQSSDPSMGYPKILKADPAYYYDYCVKEFEEGKLQWQLTMRPLECRNSNFGGKSSDSYVVLRGVPHVAWYLYGTYDTLEDCQTDTNFDGDLYFQVQSDCNSRQGSWACMTLGACTVEVEATGSSGYHWIAYLVITLVALTLAIFLGTRAYIVRHGSTAAGAAAKAEPMGVDGVLILPSGSQDIESPSVGDTQRLSPRTAKIRARAGNSELRRMPTEESHFGMPTQKVVKVLAAAKARMHPEELSSSDSAHSSGDESVDSEKSGSDSDSSCDGHQYHMPRWHFARSESSQSSQIHLTDPSYLPRGALDISKRIVVKRYAYVYGTANRSYVGLYFDYVQNASQPEGRIVYNCGTAAGRPNGLVEYLHGLIQFVSPSDCHYGATQLLKSVVAREKNPPFGLGVLTQFQEGKEVLAFLPTFSKDGYDANLQFFVNSMQAGAPWERSSQWYSSPEHSTTHGIYCSQSEYLMLVDVPFGPMVPPVRLNMTTQGGLVVQLNSESTNSLTALKRVDLPLNNVSAESVGGAGNNVAGASTIVDFGGFPSPSAMPGNVAAVSTFATLRCQYESAVSSLLDCSFSYTTDSEPLSRVAQFSRSACSDMIGNNVWSHMEHSEDLSMGYPEISEASSGYYDDYCLKEFEDGRLVWSMSMLPLECRNTDLKGQGQAAYMVLRGVPNVAWYLYGTYPSAGDCNSNTDWDGSIFQQVQQDCNSREGSWVCVAPGACTIEVKPTPRTDFTWVAYVVVIIVVAIVAASLLIRAVCSRDGLTSAGAVLDAKSSGGVVTLSGGSSTDSVSQARLRRETQRQSNPDMHFDMPAEKVAKVVAAAKARVHGNDSCRSFDANESPLSEGSGFMSTPVSRHSSSVLGEESSETLKQRYVRQKFTNPRSVPRGALDPSRRVVVRRR</sequence>
<feature type="compositionally biased region" description="Polar residues" evidence="1">
    <location>
        <begin position="1202"/>
        <end position="1222"/>
    </location>
</feature>
<keyword evidence="5" id="KW-1185">Reference proteome</keyword>
<gene>
    <name evidence="4" type="ORF">Pmar_PMAR009192</name>
</gene>
<evidence type="ECO:0000313" key="4">
    <source>
        <dbReference type="EMBL" id="EER05015.1"/>
    </source>
</evidence>
<name>C5LE17_PERM5</name>
<evidence type="ECO:0000256" key="1">
    <source>
        <dbReference type="SAM" id="MobiDB-lite"/>
    </source>
</evidence>
<accession>C5LE17</accession>
<keyword evidence="2" id="KW-1133">Transmembrane helix</keyword>
<organism evidence="5">
    <name type="scientific">Perkinsus marinus (strain ATCC 50983 / TXsc)</name>
    <dbReference type="NCBI Taxonomy" id="423536"/>
    <lineage>
        <taxon>Eukaryota</taxon>
        <taxon>Sar</taxon>
        <taxon>Alveolata</taxon>
        <taxon>Perkinsozoa</taxon>
        <taxon>Perkinsea</taxon>
        <taxon>Perkinsida</taxon>
        <taxon>Perkinsidae</taxon>
        <taxon>Perkinsus</taxon>
    </lineage>
</organism>
<feature type="region of interest" description="Disordered" evidence="1">
    <location>
        <begin position="1192"/>
        <end position="1262"/>
    </location>
</feature>
<feature type="chain" id="PRO_5002954756" description="Transmembrane protein" evidence="3">
    <location>
        <begin position="26"/>
        <end position="1262"/>
    </location>
</feature>
<feature type="region of interest" description="Disordered" evidence="1">
    <location>
        <begin position="1139"/>
        <end position="1169"/>
    </location>
</feature>
<evidence type="ECO:0008006" key="6">
    <source>
        <dbReference type="Google" id="ProtNLM"/>
    </source>
</evidence>
<keyword evidence="2" id="KW-0472">Membrane</keyword>
<dbReference type="RefSeq" id="XP_002773199.1">
    <property type="nucleotide sequence ID" value="XM_002773153.1"/>
</dbReference>
<feature type="region of interest" description="Disordered" evidence="1">
    <location>
        <begin position="602"/>
        <end position="636"/>
    </location>
</feature>
<dbReference type="GeneID" id="9050569"/>
<dbReference type="EMBL" id="GG681098">
    <property type="protein sequence ID" value="EER05015.1"/>
    <property type="molecule type" value="Genomic_DNA"/>
</dbReference>
<evidence type="ECO:0000256" key="2">
    <source>
        <dbReference type="SAM" id="Phobius"/>
    </source>
</evidence>
<feature type="transmembrane region" description="Helical" evidence="2">
    <location>
        <begin position="1096"/>
        <end position="1115"/>
    </location>
</feature>
<feature type="compositionally biased region" description="Polar residues" evidence="1">
    <location>
        <begin position="544"/>
        <end position="558"/>
    </location>
</feature>
<dbReference type="Proteomes" id="UP000007800">
    <property type="component" value="Unassembled WGS sequence"/>
</dbReference>
<keyword evidence="3" id="KW-0732">Signal</keyword>
<dbReference type="OrthoDB" id="433198at2759"/>
<feature type="signal peptide" evidence="3">
    <location>
        <begin position="1"/>
        <end position="25"/>
    </location>
</feature>
<dbReference type="AlphaFoldDB" id="C5LE17"/>
<dbReference type="InParanoid" id="C5LE17"/>
<evidence type="ECO:0000256" key="3">
    <source>
        <dbReference type="SAM" id="SignalP"/>
    </source>
</evidence>
<feature type="compositionally biased region" description="Low complexity" evidence="1">
    <location>
        <begin position="1139"/>
        <end position="1152"/>
    </location>
</feature>
<feature type="region of interest" description="Disordered" evidence="1">
    <location>
        <begin position="544"/>
        <end position="569"/>
    </location>
</feature>
<keyword evidence="2" id="KW-0812">Transmembrane</keyword>
<reference evidence="4 5" key="1">
    <citation type="submission" date="2008-07" db="EMBL/GenBank/DDBJ databases">
        <authorList>
            <person name="El-Sayed N."/>
            <person name="Caler E."/>
            <person name="Inman J."/>
            <person name="Amedeo P."/>
            <person name="Hass B."/>
            <person name="Wortman J."/>
        </authorList>
    </citation>
    <scope>NUCLEOTIDE SEQUENCE [LARGE SCALE GENOMIC DNA]</scope>
    <source>
        <strain evidence="5">ATCC 50983 / TXsc</strain>
    </source>
</reference>